<sequence>MYVFEIRAETIVGPVLPAKEEIREKSVVHSLSLSLSFSLSHTHTHPQIETLTTSAYLISAIQTWRVQVRMHELCNQPGCFRHVRAAEGGLCFCVLGSRRDRRFDHHLSGCG</sequence>
<evidence type="ECO:0000313" key="1">
    <source>
        <dbReference type="EMBL" id="MED6282947.1"/>
    </source>
</evidence>
<accession>A0ABU7E6S0</accession>
<protein>
    <submittedName>
        <fullName evidence="1">Uncharacterized protein</fullName>
    </submittedName>
</protein>
<evidence type="ECO:0000313" key="2">
    <source>
        <dbReference type="Proteomes" id="UP001352852"/>
    </source>
</evidence>
<keyword evidence="2" id="KW-1185">Reference proteome</keyword>
<reference evidence="1 2" key="1">
    <citation type="submission" date="2021-06" db="EMBL/GenBank/DDBJ databases">
        <authorList>
            <person name="Palmer J.M."/>
        </authorList>
    </citation>
    <scope>NUCLEOTIDE SEQUENCE [LARGE SCALE GENOMIC DNA]</scope>
    <source>
        <strain evidence="1 2">CL_MEX2019</strain>
        <tissue evidence="1">Muscle</tissue>
    </source>
</reference>
<organism evidence="1 2">
    <name type="scientific">Characodon lateralis</name>
    <dbReference type="NCBI Taxonomy" id="208331"/>
    <lineage>
        <taxon>Eukaryota</taxon>
        <taxon>Metazoa</taxon>
        <taxon>Chordata</taxon>
        <taxon>Craniata</taxon>
        <taxon>Vertebrata</taxon>
        <taxon>Euteleostomi</taxon>
        <taxon>Actinopterygii</taxon>
        <taxon>Neopterygii</taxon>
        <taxon>Teleostei</taxon>
        <taxon>Neoteleostei</taxon>
        <taxon>Acanthomorphata</taxon>
        <taxon>Ovalentaria</taxon>
        <taxon>Atherinomorphae</taxon>
        <taxon>Cyprinodontiformes</taxon>
        <taxon>Goodeidae</taxon>
        <taxon>Characodon</taxon>
    </lineage>
</organism>
<comment type="caution">
    <text evidence="1">The sequence shown here is derived from an EMBL/GenBank/DDBJ whole genome shotgun (WGS) entry which is preliminary data.</text>
</comment>
<proteinExistence type="predicted"/>
<dbReference type="Proteomes" id="UP001352852">
    <property type="component" value="Unassembled WGS sequence"/>
</dbReference>
<gene>
    <name evidence="1" type="ORF">CHARACLAT_003635</name>
</gene>
<name>A0ABU7E6S0_9TELE</name>
<dbReference type="EMBL" id="JAHUTJ010049343">
    <property type="protein sequence ID" value="MED6282947.1"/>
    <property type="molecule type" value="Genomic_DNA"/>
</dbReference>